<reference evidence="2" key="1">
    <citation type="submission" date="2023-03" db="EMBL/GenBank/DDBJ databases">
        <title>Massive genome expansion in bonnet fungi (Mycena s.s.) driven by repeated elements and novel gene families across ecological guilds.</title>
        <authorList>
            <consortium name="Lawrence Berkeley National Laboratory"/>
            <person name="Harder C.B."/>
            <person name="Miyauchi S."/>
            <person name="Viragh M."/>
            <person name="Kuo A."/>
            <person name="Thoen E."/>
            <person name="Andreopoulos B."/>
            <person name="Lu D."/>
            <person name="Skrede I."/>
            <person name="Drula E."/>
            <person name="Henrissat B."/>
            <person name="Morin E."/>
            <person name="Kohler A."/>
            <person name="Barry K."/>
            <person name="LaButti K."/>
            <person name="Morin E."/>
            <person name="Salamov A."/>
            <person name="Lipzen A."/>
            <person name="Mereny Z."/>
            <person name="Hegedus B."/>
            <person name="Baldrian P."/>
            <person name="Stursova M."/>
            <person name="Weitz H."/>
            <person name="Taylor A."/>
            <person name="Grigoriev I.V."/>
            <person name="Nagy L.G."/>
            <person name="Martin F."/>
            <person name="Kauserud H."/>
        </authorList>
    </citation>
    <scope>NUCLEOTIDE SEQUENCE</scope>
    <source>
        <strain evidence="2">CBHHK173m</strain>
    </source>
</reference>
<dbReference type="Proteomes" id="UP001222325">
    <property type="component" value="Unassembled WGS sequence"/>
</dbReference>
<feature type="compositionally biased region" description="Low complexity" evidence="1">
    <location>
        <begin position="150"/>
        <end position="160"/>
    </location>
</feature>
<comment type="caution">
    <text evidence="2">The sequence shown here is derived from an EMBL/GenBank/DDBJ whole genome shotgun (WGS) entry which is preliminary data.</text>
</comment>
<feature type="region of interest" description="Disordered" evidence="1">
    <location>
        <begin position="131"/>
        <end position="182"/>
    </location>
</feature>
<name>A0AAD6XKI3_9AGAR</name>
<dbReference type="EMBL" id="JARJCN010000179">
    <property type="protein sequence ID" value="KAJ7065143.1"/>
    <property type="molecule type" value="Genomic_DNA"/>
</dbReference>
<keyword evidence="3" id="KW-1185">Reference proteome</keyword>
<evidence type="ECO:0000313" key="2">
    <source>
        <dbReference type="EMBL" id="KAJ7065143.1"/>
    </source>
</evidence>
<feature type="compositionally biased region" description="Low complexity" evidence="1">
    <location>
        <begin position="131"/>
        <end position="142"/>
    </location>
</feature>
<dbReference type="AlphaFoldDB" id="A0AAD6XKI3"/>
<sequence>MPASDSSSPPVASRRVNGDHKNRYNHLNFCRAPVAQCSSASCSRRLPSRALHQRGSCFPWTIRPRDIAPARRPRFCVRTLATPIAASLAPYPALRPPSMRPLWFRPGPRISLSAPTPPPALPAHPLALRTAHSTDAATSHSQPQPPSPASLPDAALAWAQRAPPKSPTCRRRRDAGELGSRLSFKRLAQTPLEIPAISRNPPSPCCARAVPNQWFNLSPRSPCIGSPHIPTLFASQSAARSFHSTPLRPTNMRRRREGLALAPAGSTCQTSATVRARHRLTPCPTKFPLPSVPDKQLSRWRALPSFFALASTLPPPILGQNVCAERSHARTYKRWEARVAVRDLAARARYARTAPNEVRVTRLPCVRDHRRSLFHTPPLWRSSAWTTSSRSPTFASVSSVWTSNLMHILYRLVSSKLELRISPRLDHPFQASTATISIRRPKSTRGPPSHRVCSLHAPIVRTRSSPGVAFRAILFDIRIVHFSPR</sequence>
<evidence type="ECO:0000256" key="1">
    <source>
        <dbReference type="SAM" id="MobiDB-lite"/>
    </source>
</evidence>
<organism evidence="2 3">
    <name type="scientific">Mycena belliarum</name>
    <dbReference type="NCBI Taxonomy" id="1033014"/>
    <lineage>
        <taxon>Eukaryota</taxon>
        <taxon>Fungi</taxon>
        <taxon>Dikarya</taxon>
        <taxon>Basidiomycota</taxon>
        <taxon>Agaricomycotina</taxon>
        <taxon>Agaricomycetes</taxon>
        <taxon>Agaricomycetidae</taxon>
        <taxon>Agaricales</taxon>
        <taxon>Marasmiineae</taxon>
        <taxon>Mycenaceae</taxon>
        <taxon>Mycena</taxon>
    </lineage>
</organism>
<gene>
    <name evidence="2" type="ORF">B0H15DRAFT_168278</name>
</gene>
<proteinExistence type="predicted"/>
<evidence type="ECO:0000313" key="3">
    <source>
        <dbReference type="Proteomes" id="UP001222325"/>
    </source>
</evidence>
<protein>
    <submittedName>
        <fullName evidence="2">Uncharacterized protein</fullName>
    </submittedName>
</protein>
<accession>A0AAD6XKI3</accession>